<dbReference type="EMBL" id="SDHX01000002">
    <property type="protein sequence ID" value="RXK53623.1"/>
    <property type="molecule type" value="Genomic_DNA"/>
</dbReference>
<comment type="caution">
    <text evidence="3">The sequence shown here is derived from an EMBL/GenBank/DDBJ whole genome shotgun (WGS) entry which is preliminary data.</text>
</comment>
<evidence type="ECO:0000259" key="1">
    <source>
        <dbReference type="Pfam" id="PF01408"/>
    </source>
</evidence>
<dbReference type="Pfam" id="PF02894">
    <property type="entry name" value="GFO_IDH_MocA_C"/>
    <property type="match status" value="1"/>
</dbReference>
<proteinExistence type="predicted"/>
<feature type="domain" description="Gfo/Idh/MocA-like oxidoreductase C-terminal" evidence="2">
    <location>
        <begin position="170"/>
        <end position="349"/>
    </location>
</feature>
<dbReference type="Gene3D" id="3.30.360.10">
    <property type="entry name" value="Dihydrodipicolinate Reductase, domain 2"/>
    <property type="match status" value="1"/>
</dbReference>
<dbReference type="InterPro" id="IPR000683">
    <property type="entry name" value="Gfo/Idh/MocA-like_OxRdtase_N"/>
</dbReference>
<dbReference type="OrthoDB" id="9815825at2"/>
<name>A0A4Q1C5K6_9BACT</name>
<dbReference type="SUPFAM" id="SSF51735">
    <property type="entry name" value="NAD(P)-binding Rossmann-fold domains"/>
    <property type="match status" value="1"/>
</dbReference>
<dbReference type="Pfam" id="PF01408">
    <property type="entry name" value="GFO_IDH_MocA"/>
    <property type="match status" value="1"/>
</dbReference>
<dbReference type="GO" id="GO:0000166">
    <property type="term" value="F:nucleotide binding"/>
    <property type="evidence" value="ECO:0007669"/>
    <property type="project" value="InterPro"/>
</dbReference>
<accession>A0A4Q1C5K6</accession>
<dbReference type="AlphaFoldDB" id="A0A4Q1C5K6"/>
<evidence type="ECO:0000259" key="2">
    <source>
        <dbReference type="Pfam" id="PF02894"/>
    </source>
</evidence>
<organism evidence="3 4">
    <name type="scientific">Oleiharenicola lentus</name>
    <dbReference type="NCBI Taxonomy" id="2508720"/>
    <lineage>
        <taxon>Bacteria</taxon>
        <taxon>Pseudomonadati</taxon>
        <taxon>Verrucomicrobiota</taxon>
        <taxon>Opitutia</taxon>
        <taxon>Opitutales</taxon>
        <taxon>Opitutaceae</taxon>
        <taxon>Oleiharenicola</taxon>
    </lineage>
</organism>
<reference evidence="3 4" key="1">
    <citation type="submission" date="2019-01" db="EMBL/GenBank/DDBJ databases">
        <title>Lacunisphaera sp. strain TWA-58.</title>
        <authorList>
            <person name="Chen W.-M."/>
        </authorList>
    </citation>
    <scope>NUCLEOTIDE SEQUENCE [LARGE SCALE GENOMIC DNA]</scope>
    <source>
        <strain evidence="3 4">TWA-58</strain>
    </source>
</reference>
<feature type="domain" description="Gfo/Idh/MocA-like oxidoreductase N-terminal" evidence="1">
    <location>
        <begin position="9"/>
        <end position="125"/>
    </location>
</feature>
<dbReference type="Proteomes" id="UP000290218">
    <property type="component" value="Unassembled WGS sequence"/>
</dbReference>
<dbReference type="InterPro" id="IPR004104">
    <property type="entry name" value="Gfo/Idh/MocA-like_OxRdtase_C"/>
</dbReference>
<dbReference type="Gene3D" id="3.40.50.720">
    <property type="entry name" value="NAD(P)-binding Rossmann-like Domain"/>
    <property type="match status" value="1"/>
</dbReference>
<evidence type="ECO:0000313" key="3">
    <source>
        <dbReference type="EMBL" id="RXK53623.1"/>
    </source>
</evidence>
<protein>
    <submittedName>
        <fullName evidence="3">Gfo/Idh/MocA family oxidoreductase</fullName>
    </submittedName>
</protein>
<dbReference type="PANTHER" id="PTHR43708:SF8">
    <property type="entry name" value="OXIDOREDUCTASE"/>
    <property type="match status" value="1"/>
</dbReference>
<dbReference type="InterPro" id="IPR036291">
    <property type="entry name" value="NAD(P)-bd_dom_sf"/>
</dbReference>
<dbReference type="PANTHER" id="PTHR43708">
    <property type="entry name" value="CONSERVED EXPRESSED OXIDOREDUCTASE (EUROFUNG)"/>
    <property type="match status" value="1"/>
</dbReference>
<sequence>MTMKRLGLGVLGLGEGRSIISAGLHSDRWQVAALCDLNAELGRERCAEFGLDPTVFTTSLDALLANAAVDVVGIYTPDHLHADHILRCLRAGKHVVCTKPFLHDLSRAREVLDTARATGKRVMVGQSSRFFAPFKRQREHFATGFLGELNTVEAYYNADHRWFLAKPWARTDAFKWLYGGLSHPVDFIRWYLPDIEEVMGYSRLSENGQAGGLAHDDTFHFIYKAKSGRIARVSGTYSAPVTPTARDSNMSCVLRGSLGASQGDYYDLRYAWKTDAQSAVETFEDEDAFFFRFGGHSHHAGEYQRYIEYFADCLAQGTVPTPDPAEGIVTVALMQAMEEACTTGGPVKVRAVLARYGLEDLVQASS</sequence>
<dbReference type="InterPro" id="IPR051317">
    <property type="entry name" value="Gfo/Idh/MocA_oxidoreduct"/>
</dbReference>
<gene>
    <name evidence="3" type="ORF">ESB00_18205</name>
</gene>
<evidence type="ECO:0000313" key="4">
    <source>
        <dbReference type="Proteomes" id="UP000290218"/>
    </source>
</evidence>
<dbReference type="SUPFAM" id="SSF55347">
    <property type="entry name" value="Glyceraldehyde-3-phosphate dehydrogenase-like, C-terminal domain"/>
    <property type="match status" value="1"/>
</dbReference>
<keyword evidence="4" id="KW-1185">Reference proteome</keyword>